<keyword evidence="1 4" id="KW-0963">Cytoplasm</keyword>
<dbReference type="HAMAP" id="MF_00167">
    <property type="entry name" value="CsrA"/>
    <property type="match status" value="1"/>
</dbReference>
<dbReference type="GO" id="GO:1902208">
    <property type="term" value="P:regulation of bacterial-type flagellum assembly"/>
    <property type="evidence" value="ECO:0007669"/>
    <property type="project" value="UniProtKB-UniRule"/>
</dbReference>
<dbReference type="GO" id="GO:0006109">
    <property type="term" value="P:regulation of carbohydrate metabolic process"/>
    <property type="evidence" value="ECO:0007669"/>
    <property type="project" value="InterPro"/>
</dbReference>
<comment type="subunit">
    <text evidence="4">Homodimer; the beta-strands of each monomer intercalate to form a hydrophobic core, while the alpha-helices form wings that extend away from the core.</text>
</comment>
<dbReference type="KEGG" id="fmr:Fuma_03797"/>
<keyword evidence="4" id="KW-1005">Bacterial flagellum biogenesis</keyword>
<dbReference type="Pfam" id="PF02599">
    <property type="entry name" value="CsrA"/>
    <property type="match status" value="1"/>
</dbReference>
<sequence>MLVLSRKLGEEILIDGHIRVRVIQCGNGRVRLGVIAPREVEVLRSEIAFDGNANPTQSIKLREMAGVA</sequence>
<dbReference type="GO" id="GO:0005829">
    <property type="term" value="C:cytosol"/>
    <property type="evidence" value="ECO:0007669"/>
    <property type="project" value="TreeGrafter"/>
</dbReference>
<dbReference type="GO" id="GO:0045947">
    <property type="term" value="P:negative regulation of translational initiation"/>
    <property type="evidence" value="ECO:0007669"/>
    <property type="project" value="UniProtKB-UniRule"/>
</dbReference>
<organism evidence="5 6">
    <name type="scientific">Fuerstiella marisgermanici</name>
    <dbReference type="NCBI Taxonomy" id="1891926"/>
    <lineage>
        <taxon>Bacteria</taxon>
        <taxon>Pseudomonadati</taxon>
        <taxon>Planctomycetota</taxon>
        <taxon>Planctomycetia</taxon>
        <taxon>Planctomycetales</taxon>
        <taxon>Planctomycetaceae</taxon>
        <taxon>Fuerstiella</taxon>
    </lineage>
</organism>
<proteinExistence type="inferred from homology"/>
<comment type="subcellular location">
    <subcellularLocation>
        <location evidence="4">Cytoplasm</location>
    </subcellularLocation>
</comment>
<gene>
    <name evidence="4" type="primary">csrA</name>
    <name evidence="5" type="ORF">Fuma_03797</name>
</gene>
<evidence type="ECO:0000256" key="2">
    <source>
        <dbReference type="ARBA" id="ARBA00022845"/>
    </source>
</evidence>
<accession>A0A1P8WJE9</accession>
<evidence type="ECO:0000256" key="4">
    <source>
        <dbReference type="HAMAP-Rule" id="MF_00167"/>
    </source>
</evidence>
<comment type="function">
    <text evidence="4">A translational regulator that binds mRNA to regulate translation initiation and/or mRNA stability. Usually binds in the 5'-UTR at or near the Shine-Dalgarno sequence preventing ribosome-binding, thus repressing translation. Its main target seems to be the major flagellin gene, while its function is anatagonized by FliW.</text>
</comment>
<keyword evidence="2 4" id="KW-0810">Translation regulation</keyword>
<dbReference type="GO" id="GO:0006402">
    <property type="term" value="P:mRNA catabolic process"/>
    <property type="evidence" value="ECO:0007669"/>
    <property type="project" value="InterPro"/>
</dbReference>
<dbReference type="InterPro" id="IPR036107">
    <property type="entry name" value="CsrA_sf"/>
</dbReference>
<keyword evidence="4" id="KW-0678">Repressor</keyword>
<dbReference type="Proteomes" id="UP000187735">
    <property type="component" value="Chromosome"/>
</dbReference>
<evidence type="ECO:0000256" key="3">
    <source>
        <dbReference type="ARBA" id="ARBA00022884"/>
    </source>
</evidence>
<keyword evidence="3 4" id="KW-0694">RNA-binding</keyword>
<dbReference type="RefSeq" id="WP_077028414.1">
    <property type="nucleotide sequence ID" value="NZ_CP017641.1"/>
</dbReference>
<dbReference type="InterPro" id="IPR003751">
    <property type="entry name" value="CsrA"/>
</dbReference>
<name>A0A1P8WJE9_9PLAN</name>
<dbReference type="AlphaFoldDB" id="A0A1P8WJE9"/>
<reference evidence="5 6" key="1">
    <citation type="journal article" date="2016" name="Front. Microbiol.">
        <title>Fuerstia marisgermanicae gen. nov., sp. nov., an Unusual Member of the Phylum Planctomycetes from the German Wadden Sea.</title>
        <authorList>
            <person name="Kohn T."/>
            <person name="Heuer A."/>
            <person name="Jogler M."/>
            <person name="Vollmers J."/>
            <person name="Boedeker C."/>
            <person name="Bunk B."/>
            <person name="Rast P."/>
            <person name="Borchert D."/>
            <person name="Glockner I."/>
            <person name="Freese H.M."/>
            <person name="Klenk H.P."/>
            <person name="Overmann J."/>
            <person name="Kaster A.K."/>
            <person name="Rohde M."/>
            <person name="Wiegand S."/>
            <person name="Jogler C."/>
        </authorList>
    </citation>
    <scope>NUCLEOTIDE SEQUENCE [LARGE SCALE GENOMIC DNA]</scope>
    <source>
        <strain evidence="5 6">NH11</strain>
    </source>
</reference>
<dbReference type="PANTHER" id="PTHR34984">
    <property type="entry name" value="CARBON STORAGE REGULATOR"/>
    <property type="match status" value="1"/>
</dbReference>
<keyword evidence="6" id="KW-1185">Reference proteome</keyword>
<comment type="similarity">
    <text evidence="4">Belongs to the CsrA/RsmA family.</text>
</comment>
<dbReference type="GO" id="GO:0044781">
    <property type="term" value="P:bacterial-type flagellum organization"/>
    <property type="evidence" value="ECO:0007669"/>
    <property type="project" value="UniProtKB-KW"/>
</dbReference>
<evidence type="ECO:0000256" key="1">
    <source>
        <dbReference type="ARBA" id="ARBA00022490"/>
    </source>
</evidence>
<evidence type="ECO:0000313" key="5">
    <source>
        <dbReference type="EMBL" id="APZ94173.1"/>
    </source>
</evidence>
<evidence type="ECO:0000313" key="6">
    <source>
        <dbReference type="Proteomes" id="UP000187735"/>
    </source>
</evidence>
<dbReference type="Gene3D" id="2.60.40.4380">
    <property type="entry name" value="Translational regulator CsrA"/>
    <property type="match status" value="1"/>
</dbReference>
<dbReference type="STRING" id="1891926.Fuma_03797"/>
<protein>
    <recommendedName>
        <fullName evidence="4">Translational regulator CsrA</fullName>
    </recommendedName>
</protein>
<dbReference type="EMBL" id="CP017641">
    <property type="protein sequence ID" value="APZ94173.1"/>
    <property type="molecule type" value="Genomic_DNA"/>
</dbReference>
<dbReference type="PANTHER" id="PTHR34984:SF1">
    <property type="entry name" value="CARBON STORAGE REGULATOR"/>
    <property type="match status" value="1"/>
</dbReference>
<dbReference type="SUPFAM" id="SSF117130">
    <property type="entry name" value="CsrA-like"/>
    <property type="match status" value="1"/>
</dbReference>
<dbReference type="OrthoDB" id="289081at2"/>
<dbReference type="GO" id="GO:0048027">
    <property type="term" value="F:mRNA 5'-UTR binding"/>
    <property type="evidence" value="ECO:0007669"/>
    <property type="project" value="UniProtKB-UniRule"/>
</dbReference>